<reference evidence="3 4" key="1">
    <citation type="submission" date="2018-09" db="EMBL/GenBank/DDBJ databases">
        <authorList>
            <person name="Zhu H."/>
        </authorList>
    </citation>
    <scope>NUCLEOTIDE SEQUENCE [LARGE SCALE GENOMIC DNA]</scope>
    <source>
        <strain evidence="3 4">K2R01-6</strain>
    </source>
</reference>
<evidence type="ECO:0000313" key="4">
    <source>
        <dbReference type="Proteomes" id="UP000286100"/>
    </source>
</evidence>
<proteinExistence type="predicted"/>
<feature type="domain" description="Inositolphosphotransferase Aur1/Ipt1" evidence="2">
    <location>
        <begin position="113"/>
        <end position="320"/>
    </location>
</feature>
<keyword evidence="4" id="KW-1185">Reference proteome</keyword>
<gene>
    <name evidence="3" type="ORF">D3876_19430</name>
</gene>
<protein>
    <recommendedName>
        <fullName evidence="2">Inositolphosphotransferase Aur1/Ipt1 domain-containing protein</fullName>
    </recommendedName>
</protein>
<name>A0A418W7N3_9SPHN</name>
<feature type="transmembrane region" description="Helical" evidence="1">
    <location>
        <begin position="309"/>
        <end position="329"/>
    </location>
</feature>
<feature type="transmembrane region" description="Helical" evidence="1">
    <location>
        <begin position="80"/>
        <end position="98"/>
    </location>
</feature>
<feature type="transmembrane region" description="Helical" evidence="1">
    <location>
        <begin position="38"/>
        <end position="59"/>
    </location>
</feature>
<feature type="transmembrane region" description="Helical" evidence="1">
    <location>
        <begin position="282"/>
        <end position="303"/>
    </location>
</feature>
<organism evidence="3 4">
    <name type="scientific">Sphingomonas cavernae</name>
    <dbReference type="NCBI Taxonomy" id="2320861"/>
    <lineage>
        <taxon>Bacteria</taxon>
        <taxon>Pseudomonadati</taxon>
        <taxon>Pseudomonadota</taxon>
        <taxon>Alphaproteobacteria</taxon>
        <taxon>Sphingomonadales</taxon>
        <taxon>Sphingomonadaceae</taxon>
        <taxon>Sphingomonas</taxon>
    </lineage>
</organism>
<evidence type="ECO:0000313" key="3">
    <source>
        <dbReference type="EMBL" id="RJF86007.1"/>
    </source>
</evidence>
<accession>A0A418W7N3</accession>
<feature type="transmembrane region" description="Helical" evidence="1">
    <location>
        <begin position="174"/>
        <end position="195"/>
    </location>
</feature>
<dbReference type="Pfam" id="PF14378">
    <property type="entry name" value="PAP2_3"/>
    <property type="match status" value="1"/>
</dbReference>
<keyword evidence="1" id="KW-0812">Transmembrane</keyword>
<keyword evidence="1" id="KW-0472">Membrane</keyword>
<comment type="caution">
    <text evidence="3">The sequence shown here is derived from an EMBL/GenBank/DDBJ whole genome shotgun (WGS) entry which is preliminary data.</text>
</comment>
<dbReference type="InterPro" id="IPR026841">
    <property type="entry name" value="Aur1/Ipt1"/>
</dbReference>
<feature type="transmembrane region" description="Helical" evidence="1">
    <location>
        <begin position="146"/>
        <end position="167"/>
    </location>
</feature>
<feature type="transmembrane region" description="Helical" evidence="1">
    <location>
        <begin position="254"/>
        <end position="275"/>
    </location>
</feature>
<evidence type="ECO:0000259" key="2">
    <source>
        <dbReference type="Pfam" id="PF14378"/>
    </source>
</evidence>
<dbReference type="GO" id="GO:0016020">
    <property type="term" value="C:membrane"/>
    <property type="evidence" value="ECO:0007669"/>
    <property type="project" value="UniProtKB-SubCell"/>
</dbReference>
<dbReference type="Proteomes" id="UP000286100">
    <property type="component" value="Unassembled WGS sequence"/>
</dbReference>
<dbReference type="OrthoDB" id="9816314at2"/>
<dbReference type="EMBL" id="QYUM01000004">
    <property type="protein sequence ID" value="RJF86007.1"/>
    <property type="molecule type" value="Genomic_DNA"/>
</dbReference>
<evidence type="ECO:0000256" key="1">
    <source>
        <dbReference type="SAM" id="Phobius"/>
    </source>
</evidence>
<sequence length="338" mass="37106">MVLDVPAHQRRSMGRLLGLIGAAGILLLILTPAGYADFFLFLAFYILLSAGAALCIGFTSHRFRLKRGPVDVEPFDYAPWLGVAALVTGTTITSFLMFKQFVMPPRGFPLDPALAAFDRWLFLGRDPWMVTHSLIGGWQAAKLLDIFYTQCWFILMYCFPAIAIALAKSYEIRLRLVSCWLASWILIGSVAAWILGSAGPCYYNALVGPDANFALLNQRLAELGRSAEAAGVTIHTLGYQPQLLSTFLNPRLEAVGGISAMPSMHVAMAALFAIGGFQIRRWLGWVMTGFAIAIWIGSIHFGWHYASDGVVGAAMMVALWKATALLTRARPAPRPDYR</sequence>
<dbReference type="AlphaFoldDB" id="A0A418W7N3"/>
<keyword evidence="1" id="KW-1133">Transmembrane helix</keyword>
<dbReference type="RefSeq" id="WP_119765311.1">
    <property type="nucleotide sequence ID" value="NZ_QYUM01000004.1"/>
</dbReference>
<feature type="transmembrane region" description="Helical" evidence="1">
    <location>
        <begin position="12"/>
        <end position="32"/>
    </location>
</feature>